<dbReference type="SUPFAM" id="SSF53335">
    <property type="entry name" value="S-adenosyl-L-methionine-dependent methyltransferases"/>
    <property type="match status" value="1"/>
</dbReference>
<dbReference type="Pfam" id="PF08241">
    <property type="entry name" value="Methyltransf_11"/>
    <property type="match status" value="1"/>
</dbReference>
<sequence>MGLMSDEIEMIHLDFERTYWWFKSRRDLIKSLLLKFHFHGPLLDVGSGSGENLEAIKGIVPHSVGVELSDTMIEYASKLGRNIIRGNVEALPFDDSTFMSVAALDILEHVDDRRAIKEIWRVLKPGGKLLITVPAFMWLWGIHDDVHGHKRRYSARQVLKLTQGTGFNIVFWSYWNFILFIPSAIQKKLGKSHSLVRLPKPLNDALYAISKLDNYLILRGLKLPIGTSIVVIAQKPCQSGEDCHETSKGIRDNSSV</sequence>
<proteinExistence type="predicted"/>
<evidence type="ECO:0000313" key="3">
    <source>
        <dbReference type="Proteomes" id="UP000516304"/>
    </source>
</evidence>
<feature type="domain" description="Methyltransferase type 11" evidence="1">
    <location>
        <begin position="43"/>
        <end position="131"/>
    </location>
</feature>
<name>A0A7G2D6M3_9EURY</name>
<keyword evidence="2" id="KW-0489">Methyltransferase</keyword>
<dbReference type="InterPro" id="IPR013216">
    <property type="entry name" value="Methyltransf_11"/>
</dbReference>
<dbReference type="AlphaFoldDB" id="A0A7G2D6M3"/>
<organism evidence="2 3">
    <name type="scientific">Thermococcus camini</name>
    <dbReference type="NCBI Taxonomy" id="2016373"/>
    <lineage>
        <taxon>Archaea</taxon>
        <taxon>Methanobacteriati</taxon>
        <taxon>Methanobacteriota</taxon>
        <taxon>Thermococci</taxon>
        <taxon>Thermococcales</taxon>
        <taxon>Thermococcaceae</taxon>
        <taxon>Thermococcus</taxon>
    </lineage>
</organism>
<dbReference type="GO" id="GO:0008757">
    <property type="term" value="F:S-adenosylmethionine-dependent methyltransferase activity"/>
    <property type="evidence" value="ECO:0007669"/>
    <property type="project" value="InterPro"/>
</dbReference>
<dbReference type="Proteomes" id="UP000516304">
    <property type="component" value="Chromosome TIRI35C"/>
</dbReference>
<dbReference type="InterPro" id="IPR029063">
    <property type="entry name" value="SAM-dependent_MTases_sf"/>
</dbReference>
<dbReference type="InterPro" id="IPR050508">
    <property type="entry name" value="Methyltransf_Superfamily"/>
</dbReference>
<accession>A0A7G2D6M3</accession>
<keyword evidence="3" id="KW-1185">Reference proteome</keyword>
<protein>
    <submittedName>
        <fullName evidence="2">Methyltransferase type 11</fullName>
    </submittedName>
</protein>
<dbReference type="KEGG" id="tcq:TIRI35C_0888"/>
<dbReference type="EMBL" id="LR881183">
    <property type="protein sequence ID" value="CAD5244042.1"/>
    <property type="molecule type" value="Genomic_DNA"/>
</dbReference>
<evidence type="ECO:0000259" key="1">
    <source>
        <dbReference type="Pfam" id="PF08241"/>
    </source>
</evidence>
<evidence type="ECO:0000313" key="2">
    <source>
        <dbReference type="EMBL" id="CAD5244042.1"/>
    </source>
</evidence>
<dbReference type="Gene3D" id="3.40.50.150">
    <property type="entry name" value="Vaccinia Virus protein VP39"/>
    <property type="match status" value="1"/>
</dbReference>
<dbReference type="CDD" id="cd02440">
    <property type="entry name" value="AdoMet_MTases"/>
    <property type="match status" value="1"/>
</dbReference>
<dbReference type="GO" id="GO:0032259">
    <property type="term" value="P:methylation"/>
    <property type="evidence" value="ECO:0007669"/>
    <property type="project" value="UniProtKB-KW"/>
</dbReference>
<dbReference type="PANTHER" id="PTHR42912">
    <property type="entry name" value="METHYLTRANSFERASE"/>
    <property type="match status" value="1"/>
</dbReference>
<reference evidence="2 3" key="1">
    <citation type="submission" date="2020-09" db="EMBL/GenBank/DDBJ databases">
        <authorList>
            <person name="Courtine D."/>
        </authorList>
    </citation>
    <scope>NUCLEOTIDE SEQUENCE [LARGE SCALE GENOMIC DNA]</scope>
    <source>
        <strain evidence="2 3">IRI35c</strain>
    </source>
</reference>
<keyword evidence="2" id="KW-0808">Transferase</keyword>
<gene>
    <name evidence="2" type="ORF">TIRI35C_0888</name>
</gene>